<evidence type="ECO:0000313" key="4">
    <source>
        <dbReference type="Proteomes" id="UP000886852"/>
    </source>
</evidence>
<evidence type="ECO:0000313" key="3">
    <source>
        <dbReference type="EMBL" id="HIU90479.1"/>
    </source>
</evidence>
<dbReference type="InterPro" id="IPR037143">
    <property type="entry name" value="4-PPantetheinyl_Trfase_dom_sf"/>
</dbReference>
<comment type="caution">
    <text evidence="3">The sequence shown here is derived from an EMBL/GenBank/DDBJ whole genome shotgun (WGS) entry which is preliminary data.</text>
</comment>
<proteinExistence type="predicted"/>
<reference evidence="3" key="2">
    <citation type="journal article" date="2021" name="PeerJ">
        <title>Extensive microbial diversity within the chicken gut microbiome revealed by metagenomics and culture.</title>
        <authorList>
            <person name="Gilroy R."/>
            <person name="Ravi A."/>
            <person name="Getino M."/>
            <person name="Pursley I."/>
            <person name="Horton D.L."/>
            <person name="Alikhan N.F."/>
            <person name="Baker D."/>
            <person name="Gharbi K."/>
            <person name="Hall N."/>
            <person name="Watson M."/>
            <person name="Adriaenssens E.M."/>
            <person name="Foster-Nyarko E."/>
            <person name="Jarju S."/>
            <person name="Secka A."/>
            <person name="Antonio M."/>
            <person name="Oren A."/>
            <person name="Chaudhuri R.R."/>
            <person name="La Ragione R."/>
            <person name="Hildebrand F."/>
            <person name="Pallen M.J."/>
        </authorList>
    </citation>
    <scope>NUCLEOTIDE SEQUENCE</scope>
    <source>
        <strain evidence="3">ChiHjej12B11-7776</strain>
    </source>
</reference>
<sequence length="148" mass="16737">MKTTVLLFEITQDNAKELQRSYGKKLCEKAKRFGKFLSLSHSGKYVAAAAADIPVGVDVQIRADVHTEKIARRFFSEGEMREWEEAQNRQEAFFFIWCKKEALYKSMSPQPLTVRGADTTGKKFTCIKLPDAFLAATGNAEIICLHDL</sequence>
<dbReference type="SUPFAM" id="SSF56214">
    <property type="entry name" value="4'-phosphopantetheinyl transferase"/>
    <property type="match status" value="1"/>
</dbReference>
<organism evidence="3 4">
    <name type="scientific">Candidatus Fimimonas merdipullorum</name>
    <dbReference type="NCBI Taxonomy" id="2840822"/>
    <lineage>
        <taxon>Bacteria</taxon>
        <taxon>Pseudomonadati</taxon>
        <taxon>Myxococcota</taxon>
        <taxon>Myxococcia</taxon>
        <taxon>Myxococcales</taxon>
        <taxon>Cystobacterineae</taxon>
        <taxon>Myxococcaceae</taxon>
        <taxon>Myxococcaceae incertae sedis</taxon>
        <taxon>Candidatus Fimimonas</taxon>
    </lineage>
</organism>
<feature type="domain" description="4'-phosphopantetheinyl transferase" evidence="2">
    <location>
        <begin position="54"/>
        <end position="109"/>
    </location>
</feature>
<keyword evidence="1 3" id="KW-0808">Transferase</keyword>
<dbReference type="Proteomes" id="UP000886852">
    <property type="component" value="Unassembled WGS sequence"/>
</dbReference>
<dbReference type="AlphaFoldDB" id="A0A9D1MVX7"/>
<dbReference type="Pfam" id="PF01648">
    <property type="entry name" value="ACPS"/>
    <property type="match status" value="1"/>
</dbReference>
<reference evidence="3" key="1">
    <citation type="submission" date="2020-10" db="EMBL/GenBank/DDBJ databases">
        <authorList>
            <person name="Gilroy R."/>
        </authorList>
    </citation>
    <scope>NUCLEOTIDE SEQUENCE</scope>
    <source>
        <strain evidence="3">ChiHjej12B11-7776</strain>
    </source>
</reference>
<protein>
    <submittedName>
        <fullName evidence="3">4'-phosphopantetheinyl transferase superfamily protein</fullName>
    </submittedName>
</protein>
<accession>A0A9D1MVX7</accession>
<dbReference type="EMBL" id="DVOC01000013">
    <property type="protein sequence ID" value="HIU90479.1"/>
    <property type="molecule type" value="Genomic_DNA"/>
</dbReference>
<gene>
    <name evidence="3" type="ORF">IAC72_00495</name>
</gene>
<evidence type="ECO:0000259" key="2">
    <source>
        <dbReference type="Pfam" id="PF01648"/>
    </source>
</evidence>
<dbReference type="GO" id="GO:0008897">
    <property type="term" value="F:holo-[acyl-carrier-protein] synthase activity"/>
    <property type="evidence" value="ECO:0007669"/>
    <property type="project" value="InterPro"/>
</dbReference>
<dbReference type="Gene3D" id="3.90.470.20">
    <property type="entry name" value="4'-phosphopantetheinyl transferase domain"/>
    <property type="match status" value="2"/>
</dbReference>
<name>A0A9D1MVX7_9BACT</name>
<evidence type="ECO:0000256" key="1">
    <source>
        <dbReference type="ARBA" id="ARBA00022679"/>
    </source>
</evidence>
<dbReference type="GO" id="GO:0000287">
    <property type="term" value="F:magnesium ion binding"/>
    <property type="evidence" value="ECO:0007669"/>
    <property type="project" value="InterPro"/>
</dbReference>
<dbReference type="InterPro" id="IPR008278">
    <property type="entry name" value="4-PPantetheinyl_Trfase_dom"/>
</dbReference>